<dbReference type="EMBL" id="CP036266">
    <property type="protein sequence ID" value="QDT24398.1"/>
    <property type="molecule type" value="Genomic_DNA"/>
</dbReference>
<keyword evidence="1" id="KW-0175">Coiled coil</keyword>
<accession>A0A517PYD2</accession>
<sequence length="360" mass="41333">MSNYDLVQRDKEYQKEIRRRKLTDAAKIGLLVNQNIQQFQTNQLLEQLQYQACHTNQFLNQISGTLDQIAKAQATHLEQVQRERSLKEILFQFEKYLKETEAYGDPVAAAFGMNRLLQIIDRPGNGFSTADLSDLNDKRHFDAMMTKAKAILTQLPPDQFQELQNFEYLVGVYHQRKARGFDPVRDVPLKERLNLPKTYRTPPKPSANNVTKLGDGKSVAKAGCGGLLVLFNLPLLLGSIVSLTSNEPMPFNVIIISLAITAAGIALLWQFIQGLEVNKQQKREMQNQQQMELKQWEAQRNKEQIKLNNTNKKIDAENSDIEKKRQQAARIYQATMDDMRNLINGFLMKHPMIEKYVARV</sequence>
<protein>
    <submittedName>
        <fullName evidence="3">Uncharacterized protein</fullName>
    </submittedName>
</protein>
<evidence type="ECO:0000256" key="2">
    <source>
        <dbReference type="SAM" id="Phobius"/>
    </source>
</evidence>
<keyword evidence="2" id="KW-0812">Transmembrane</keyword>
<keyword evidence="4" id="KW-1185">Reference proteome</keyword>
<dbReference type="Proteomes" id="UP000320421">
    <property type="component" value="Chromosome"/>
</dbReference>
<reference evidence="3 4" key="1">
    <citation type="submission" date="2019-02" db="EMBL/GenBank/DDBJ databases">
        <title>Deep-cultivation of Planctomycetes and their phenomic and genomic characterization uncovers novel biology.</title>
        <authorList>
            <person name="Wiegand S."/>
            <person name="Jogler M."/>
            <person name="Boedeker C."/>
            <person name="Pinto D."/>
            <person name="Vollmers J."/>
            <person name="Rivas-Marin E."/>
            <person name="Kohn T."/>
            <person name="Peeters S.H."/>
            <person name="Heuer A."/>
            <person name="Rast P."/>
            <person name="Oberbeckmann S."/>
            <person name="Bunk B."/>
            <person name="Jeske O."/>
            <person name="Meyerdierks A."/>
            <person name="Storesund J.E."/>
            <person name="Kallscheuer N."/>
            <person name="Luecker S."/>
            <person name="Lage O.M."/>
            <person name="Pohl T."/>
            <person name="Merkel B.J."/>
            <person name="Hornburger P."/>
            <person name="Mueller R.-W."/>
            <person name="Bruemmer F."/>
            <person name="Labrenz M."/>
            <person name="Spormann A.M."/>
            <person name="Op den Camp H."/>
            <person name="Overmann J."/>
            <person name="Amann R."/>
            <person name="Jetten M.S.M."/>
            <person name="Mascher T."/>
            <person name="Medema M.H."/>
            <person name="Devos D.P."/>
            <person name="Kaster A.-K."/>
            <person name="Ovreas L."/>
            <person name="Rohde M."/>
            <person name="Galperin M.Y."/>
            <person name="Jogler C."/>
        </authorList>
    </citation>
    <scope>NUCLEOTIDE SEQUENCE [LARGE SCALE GENOMIC DNA]</scope>
    <source>
        <strain evidence="3 4">HG66A1</strain>
    </source>
</reference>
<organism evidence="3 4">
    <name type="scientific">Gimesia chilikensis</name>
    <dbReference type="NCBI Taxonomy" id="2605989"/>
    <lineage>
        <taxon>Bacteria</taxon>
        <taxon>Pseudomonadati</taxon>
        <taxon>Planctomycetota</taxon>
        <taxon>Planctomycetia</taxon>
        <taxon>Planctomycetales</taxon>
        <taxon>Planctomycetaceae</taxon>
        <taxon>Gimesia</taxon>
    </lineage>
</organism>
<proteinExistence type="predicted"/>
<feature type="transmembrane region" description="Helical" evidence="2">
    <location>
        <begin position="222"/>
        <end position="243"/>
    </location>
</feature>
<keyword evidence="2" id="KW-0472">Membrane</keyword>
<dbReference type="AlphaFoldDB" id="A0A517PYD2"/>
<evidence type="ECO:0000256" key="1">
    <source>
        <dbReference type="SAM" id="Coils"/>
    </source>
</evidence>
<name>A0A517PYD2_9PLAN</name>
<feature type="transmembrane region" description="Helical" evidence="2">
    <location>
        <begin position="249"/>
        <end position="272"/>
    </location>
</feature>
<evidence type="ECO:0000313" key="3">
    <source>
        <dbReference type="EMBL" id="QDT24398.1"/>
    </source>
</evidence>
<dbReference type="RefSeq" id="WP_145193055.1">
    <property type="nucleotide sequence ID" value="NZ_CP036266.1"/>
</dbReference>
<feature type="coiled-coil region" evidence="1">
    <location>
        <begin position="279"/>
        <end position="327"/>
    </location>
</feature>
<gene>
    <name evidence="3" type="ORF">HG66A1_62300</name>
</gene>
<keyword evidence="2" id="KW-1133">Transmembrane helix</keyword>
<evidence type="ECO:0000313" key="4">
    <source>
        <dbReference type="Proteomes" id="UP000320421"/>
    </source>
</evidence>